<dbReference type="Gene3D" id="3.40.50.2000">
    <property type="entry name" value="Glycogen Phosphorylase B"/>
    <property type="match status" value="1"/>
</dbReference>
<proteinExistence type="predicted"/>
<sequence length="351" mass="41574">MKIALICPSNMLYMPYVTNYEKILKKLNVDYTIISWNRFNIEEHVDGLIYKDKKLGHQRNYLDYFKYKNFVKAKLKETNYDKVIVFTLQLGYFLKNYLIKNYEGKYILDIRDYNKIFKFSNFKKLIDYSAFTVISSPGYQQNWLPESAKYVVNHNSSVSNLNSLRPLNIEKEIRKINISTIGVIRHWDVNVCLVNKLNNLNEFNVIFHGEGTINEKLKNYVEQNKINNVKIYGRYKKEEEEHLYKKATIINTLLYDNHINCKSLLTNRLYNSALYGKPMLSLKGTYLAEQIQKYNLGLVLNSLDDVAGEINRYLKEFSKIEYEKGRVSFFENVIKDNEYFIAKLNKFIGKK</sequence>
<dbReference type="SUPFAM" id="SSF53756">
    <property type="entry name" value="UDP-Glycosyltransferase/glycogen phosphorylase"/>
    <property type="match status" value="1"/>
</dbReference>
<organism evidence="1 2">
    <name type="scientific">Pseudalkalibacillus berkeleyi</name>
    <dbReference type="NCBI Taxonomy" id="1069813"/>
    <lineage>
        <taxon>Bacteria</taxon>
        <taxon>Bacillati</taxon>
        <taxon>Bacillota</taxon>
        <taxon>Bacilli</taxon>
        <taxon>Bacillales</taxon>
        <taxon>Fictibacillaceae</taxon>
        <taxon>Pseudalkalibacillus</taxon>
    </lineage>
</organism>
<keyword evidence="2" id="KW-1185">Reference proteome</keyword>
<gene>
    <name evidence="1" type="ORF">L2716_13875</name>
</gene>
<comment type="caution">
    <text evidence="1">The sequence shown here is derived from an EMBL/GenBank/DDBJ whole genome shotgun (WGS) entry which is preliminary data.</text>
</comment>
<name>A0ABS9H408_9BACL</name>
<dbReference type="Proteomes" id="UP001649381">
    <property type="component" value="Unassembled WGS sequence"/>
</dbReference>
<dbReference type="RefSeq" id="WP_236336972.1">
    <property type="nucleotide sequence ID" value="NZ_JAKIJS010000001.1"/>
</dbReference>
<reference evidence="1 2" key="1">
    <citation type="submission" date="2022-01" db="EMBL/GenBank/DDBJ databases">
        <title>Alkalihalobacillus sp. EGI L200015, a novel bacterium isolated from a salt lake sediment.</title>
        <authorList>
            <person name="Gao L."/>
            <person name="Fang B.-Z."/>
            <person name="Li W.-J."/>
        </authorList>
    </citation>
    <scope>NUCLEOTIDE SEQUENCE [LARGE SCALE GENOMIC DNA]</scope>
    <source>
        <strain evidence="1 2">KCTC 12718</strain>
    </source>
</reference>
<dbReference type="EMBL" id="JAKIJS010000001">
    <property type="protein sequence ID" value="MCF6138821.1"/>
    <property type="molecule type" value="Genomic_DNA"/>
</dbReference>
<protein>
    <recommendedName>
        <fullName evidence="3">Glycosyltransferase involved in cell wall biosynthesis</fullName>
    </recommendedName>
</protein>
<evidence type="ECO:0008006" key="3">
    <source>
        <dbReference type="Google" id="ProtNLM"/>
    </source>
</evidence>
<accession>A0ABS9H408</accession>
<evidence type="ECO:0000313" key="2">
    <source>
        <dbReference type="Proteomes" id="UP001649381"/>
    </source>
</evidence>
<evidence type="ECO:0000313" key="1">
    <source>
        <dbReference type="EMBL" id="MCF6138821.1"/>
    </source>
</evidence>